<name>A0A380T9N0_9ZZZZ</name>
<organism evidence="1">
    <name type="scientific">metagenome</name>
    <dbReference type="NCBI Taxonomy" id="256318"/>
    <lineage>
        <taxon>unclassified sequences</taxon>
        <taxon>metagenomes</taxon>
    </lineage>
</organism>
<reference evidence="1" key="1">
    <citation type="submission" date="2018-07" db="EMBL/GenBank/DDBJ databases">
        <authorList>
            <person name="Quirk P.G."/>
            <person name="Krulwich T.A."/>
        </authorList>
    </citation>
    <scope>NUCLEOTIDE SEQUENCE</scope>
</reference>
<proteinExistence type="predicted"/>
<dbReference type="AlphaFoldDB" id="A0A380T9N0"/>
<gene>
    <name evidence="1" type="ORF">DF3PB_1290011</name>
</gene>
<sequence>MDKPPQSKSAGDIAREVGRAIISVVPAAGGPLQVAFENIFASPIEKRKQAWLERLAEAFTELQERVAELTPEALAANEAFVTVTMHASQIAIRNHRKEKIDALRNAVFNAALLNSQHDDEQMIFLRLIDQLTPLHLAVLSLLRDPGGWMDRNGIKNPGWGMGGVATVIEHCLPDLRGRRDTYDQIIRDLQAEGVVAQGQFVHVVMTGHGMVSSRTTDRGNRFIGFITAPA</sequence>
<evidence type="ECO:0000313" key="1">
    <source>
        <dbReference type="EMBL" id="SUS04368.1"/>
    </source>
</evidence>
<protein>
    <submittedName>
        <fullName evidence="1">Uncharacterized protein</fullName>
    </submittedName>
</protein>
<dbReference type="EMBL" id="UIDG01000034">
    <property type="protein sequence ID" value="SUS04368.1"/>
    <property type="molecule type" value="Genomic_DNA"/>
</dbReference>
<accession>A0A380T9N0</accession>